<sequence length="532" mass="56678">MNSADAATPAVRAVNVAEMLSQSARRLPGSTAVVHGSTRWSWRELDERASRVSAALRRADVRRGDCVLLHGRNHPDYIAALYGIWRAGAAVAPTNFRLTPDDVAVIAGVCRPIAAIATAGSDEHVEAVRAVTGLKAGVWWTESDDEHGSVSELPSAGPGEDMNERVEVGDHAWYFFTSGTSGTPKAAILTHDQLGFVTTNHAADLMPGLGQQDVSLAVAPLSHGAGVHLLPQIARGAPTVLPVSPGLRGEEVWELVERECVTNMFTVPTILKTLAEHPAVYEHDHSTLKHVIYAGAPMLNTDRDHALETLGPVLVQYYGLGEVTGNITVLPPTEHGRAQPDDVEVGTCGRPRTGMQIAILDPDGREIGSGEVGEICVAGPAVCAGYLNNAEATAAAFDGGWFHTGDLGTVDDNGYLYITGRASDMYISGGSNVHPRDIEEKLISHPAVAEVAVLGMPHPKWGEIGVAVWVPAAGARATDAELLEWLTPRLARYKMPKQFIAWAGLTKSGYGKVVKRTIRDELLASGWSAPED</sequence>
<dbReference type="RefSeq" id="WP_210037101.1">
    <property type="nucleotide sequence ID" value="NZ_JAGINU010000004.1"/>
</dbReference>
<evidence type="ECO:0000259" key="1">
    <source>
        <dbReference type="Pfam" id="PF00501"/>
    </source>
</evidence>
<organism evidence="3 4">
    <name type="scientific">Pseudonocardia parietis</name>
    <dbReference type="NCBI Taxonomy" id="570936"/>
    <lineage>
        <taxon>Bacteria</taxon>
        <taxon>Bacillati</taxon>
        <taxon>Actinomycetota</taxon>
        <taxon>Actinomycetes</taxon>
        <taxon>Pseudonocardiales</taxon>
        <taxon>Pseudonocardiaceae</taxon>
        <taxon>Pseudonocardia</taxon>
    </lineage>
</organism>
<dbReference type="Pfam" id="PF13193">
    <property type="entry name" value="AMP-binding_C"/>
    <property type="match status" value="1"/>
</dbReference>
<evidence type="ECO:0000313" key="3">
    <source>
        <dbReference type="EMBL" id="MBP2372073.1"/>
    </source>
</evidence>
<dbReference type="InterPro" id="IPR025110">
    <property type="entry name" value="AMP-bd_C"/>
</dbReference>
<dbReference type="InterPro" id="IPR045851">
    <property type="entry name" value="AMP-bd_C_sf"/>
</dbReference>
<dbReference type="Gene3D" id="3.40.50.12780">
    <property type="entry name" value="N-terminal domain of ligase-like"/>
    <property type="match status" value="1"/>
</dbReference>
<evidence type="ECO:0000313" key="4">
    <source>
        <dbReference type="Proteomes" id="UP001519295"/>
    </source>
</evidence>
<feature type="domain" description="AMP-binding enzyme C-terminal" evidence="2">
    <location>
        <begin position="438"/>
        <end position="512"/>
    </location>
</feature>
<proteinExistence type="predicted"/>
<dbReference type="Proteomes" id="UP001519295">
    <property type="component" value="Unassembled WGS sequence"/>
</dbReference>
<protein>
    <submittedName>
        <fullName evidence="3">Acyl-CoA synthetase (AMP-forming)/AMP-acid ligase II</fullName>
    </submittedName>
</protein>
<feature type="domain" description="AMP-dependent synthetase/ligase" evidence="1">
    <location>
        <begin position="21"/>
        <end position="387"/>
    </location>
</feature>
<dbReference type="EMBL" id="JAGINU010000004">
    <property type="protein sequence ID" value="MBP2372073.1"/>
    <property type="molecule type" value="Genomic_DNA"/>
</dbReference>
<dbReference type="GO" id="GO:0016874">
    <property type="term" value="F:ligase activity"/>
    <property type="evidence" value="ECO:0007669"/>
    <property type="project" value="UniProtKB-KW"/>
</dbReference>
<dbReference type="Pfam" id="PF00501">
    <property type="entry name" value="AMP-binding"/>
    <property type="match status" value="1"/>
</dbReference>
<reference evidence="3 4" key="1">
    <citation type="submission" date="2021-03" db="EMBL/GenBank/DDBJ databases">
        <title>Sequencing the genomes of 1000 actinobacteria strains.</title>
        <authorList>
            <person name="Klenk H.-P."/>
        </authorList>
    </citation>
    <scope>NUCLEOTIDE SEQUENCE [LARGE SCALE GENOMIC DNA]</scope>
    <source>
        <strain evidence="3 4">DSM 45256</strain>
    </source>
</reference>
<dbReference type="InterPro" id="IPR050237">
    <property type="entry name" value="ATP-dep_AMP-bd_enzyme"/>
</dbReference>
<accession>A0ABS4W786</accession>
<keyword evidence="4" id="KW-1185">Reference proteome</keyword>
<dbReference type="InterPro" id="IPR020845">
    <property type="entry name" value="AMP-binding_CS"/>
</dbReference>
<gene>
    <name evidence="3" type="ORF">JOF36_007846</name>
</gene>
<dbReference type="InterPro" id="IPR042099">
    <property type="entry name" value="ANL_N_sf"/>
</dbReference>
<dbReference type="SUPFAM" id="SSF56801">
    <property type="entry name" value="Acetyl-CoA synthetase-like"/>
    <property type="match status" value="1"/>
</dbReference>
<comment type="caution">
    <text evidence="3">The sequence shown here is derived from an EMBL/GenBank/DDBJ whole genome shotgun (WGS) entry which is preliminary data.</text>
</comment>
<dbReference type="InterPro" id="IPR000873">
    <property type="entry name" value="AMP-dep_synth/lig_dom"/>
</dbReference>
<dbReference type="PANTHER" id="PTHR43767:SF7">
    <property type="entry name" value="MEDIUM_LONG-CHAIN-FATTY-ACID--COA LIGASE FADD8"/>
    <property type="match status" value="1"/>
</dbReference>
<keyword evidence="3" id="KW-0436">Ligase</keyword>
<dbReference type="Gene3D" id="3.30.300.30">
    <property type="match status" value="1"/>
</dbReference>
<dbReference type="PROSITE" id="PS00455">
    <property type="entry name" value="AMP_BINDING"/>
    <property type="match status" value="1"/>
</dbReference>
<dbReference type="PANTHER" id="PTHR43767">
    <property type="entry name" value="LONG-CHAIN-FATTY-ACID--COA LIGASE"/>
    <property type="match status" value="1"/>
</dbReference>
<evidence type="ECO:0000259" key="2">
    <source>
        <dbReference type="Pfam" id="PF13193"/>
    </source>
</evidence>
<name>A0ABS4W786_9PSEU</name>